<accession>A0ACC2F889</accession>
<proteinExistence type="predicted"/>
<organism evidence="1 2">
    <name type="scientific">Dallia pectoralis</name>
    <name type="common">Alaska blackfish</name>
    <dbReference type="NCBI Taxonomy" id="75939"/>
    <lineage>
        <taxon>Eukaryota</taxon>
        <taxon>Metazoa</taxon>
        <taxon>Chordata</taxon>
        <taxon>Craniata</taxon>
        <taxon>Vertebrata</taxon>
        <taxon>Euteleostomi</taxon>
        <taxon>Actinopterygii</taxon>
        <taxon>Neopterygii</taxon>
        <taxon>Teleostei</taxon>
        <taxon>Protacanthopterygii</taxon>
        <taxon>Esociformes</taxon>
        <taxon>Umbridae</taxon>
        <taxon>Dallia</taxon>
    </lineage>
</organism>
<comment type="caution">
    <text evidence="1">The sequence shown here is derived from an EMBL/GenBank/DDBJ whole genome shotgun (WGS) entry which is preliminary data.</text>
</comment>
<gene>
    <name evidence="1" type="ORF">DPEC_G00327950</name>
</gene>
<evidence type="ECO:0000313" key="1">
    <source>
        <dbReference type="EMBL" id="KAJ7987580.1"/>
    </source>
</evidence>
<sequence length="129" mass="14599">MQRGRRIRRKERREGGGGVIGPEEGAWAGRCGLADGRDAGPAGPFHLTPKSGENERRCRLHGLLVQSYLARRQRMTHPVNSMRVTMIIRTRRLRNEESGPRCAPRRPTVPRTPRTRGRGNVWFRAPVGL</sequence>
<keyword evidence="2" id="KW-1185">Reference proteome</keyword>
<reference evidence="1" key="1">
    <citation type="submission" date="2021-05" db="EMBL/GenBank/DDBJ databases">
        <authorList>
            <person name="Pan Q."/>
            <person name="Jouanno E."/>
            <person name="Zahm M."/>
            <person name="Klopp C."/>
            <person name="Cabau C."/>
            <person name="Louis A."/>
            <person name="Berthelot C."/>
            <person name="Parey E."/>
            <person name="Roest Crollius H."/>
            <person name="Montfort J."/>
            <person name="Robinson-Rechavi M."/>
            <person name="Bouchez O."/>
            <person name="Lampietro C."/>
            <person name="Lopez Roques C."/>
            <person name="Donnadieu C."/>
            <person name="Postlethwait J."/>
            <person name="Bobe J."/>
            <person name="Dillon D."/>
            <person name="Chandos A."/>
            <person name="von Hippel F."/>
            <person name="Guiguen Y."/>
        </authorList>
    </citation>
    <scope>NUCLEOTIDE SEQUENCE</scope>
    <source>
        <strain evidence="1">YG-Jan2019</strain>
    </source>
</reference>
<name>A0ACC2F889_DALPE</name>
<dbReference type="EMBL" id="CM055759">
    <property type="protein sequence ID" value="KAJ7987580.1"/>
    <property type="molecule type" value="Genomic_DNA"/>
</dbReference>
<protein>
    <submittedName>
        <fullName evidence="1">Uncharacterized protein</fullName>
    </submittedName>
</protein>
<dbReference type="Proteomes" id="UP001157502">
    <property type="component" value="Chromosome 32"/>
</dbReference>
<evidence type="ECO:0000313" key="2">
    <source>
        <dbReference type="Proteomes" id="UP001157502"/>
    </source>
</evidence>